<evidence type="ECO:0000313" key="6">
    <source>
        <dbReference type="Proteomes" id="UP000199670"/>
    </source>
</evidence>
<comment type="similarity">
    <text evidence="1 4">Belongs to the glycerate kinase type-1 family.</text>
</comment>
<reference evidence="6" key="1">
    <citation type="submission" date="2016-08" db="EMBL/GenBank/DDBJ databases">
        <authorList>
            <person name="Varghese N."/>
            <person name="Submissions Spin"/>
        </authorList>
    </citation>
    <scope>NUCLEOTIDE SEQUENCE [LARGE SCALE GENOMIC DNA]</scope>
    <source>
        <strain evidence="6">R-53248</strain>
    </source>
</reference>
<keyword evidence="2 4" id="KW-0808">Transferase</keyword>
<dbReference type="InterPro" id="IPR036129">
    <property type="entry name" value="Glycerate_kinase_sf"/>
</dbReference>
<evidence type="ECO:0000313" key="5">
    <source>
        <dbReference type="EMBL" id="SCB85020.1"/>
    </source>
</evidence>
<dbReference type="STRING" id="1798182.GA0061081_10264"/>
<dbReference type="GO" id="GO:0008887">
    <property type="term" value="F:glycerate kinase activity"/>
    <property type="evidence" value="ECO:0007669"/>
    <property type="project" value="UniProtKB-UniRule"/>
</dbReference>
<gene>
    <name evidence="5" type="ORF">GA0061081_10264</name>
</gene>
<name>A0A1C3ZS20_9GAMM</name>
<evidence type="ECO:0000256" key="1">
    <source>
        <dbReference type="ARBA" id="ARBA00006284"/>
    </source>
</evidence>
<protein>
    <submittedName>
        <fullName evidence="5">Glycerate kinase</fullName>
    </submittedName>
</protein>
<evidence type="ECO:0000256" key="3">
    <source>
        <dbReference type="ARBA" id="ARBA00022777"/>
    </source>
</evidence>
<dbReference type="OrthoDB" id="9774290at2"/>
<dbReference type="InterPro" id="IPR004381">
    <property type="entry name" value="Glycerate_kinase"/>
</dbReference>
<evidence type="ECO:0000256" key="4">
    <source>
        <dbReference type="PIRNR" id="PIRNR006078"/>
    </source>
</evidence>
<dbReference type="PIRSF" id="PIRSF006078">
    <property type="entry name" value="GlxK"/>
    <property type="match status" value="1"/>
</dbReference>
<keyword evidence="3 4" id="KW-0418">Kinase</keyword>
<dbReference type="EMBL" id="FMAQ01000002">
    <property type="protein sequence ID" value="SCB85020.1"/>
    <property type="molecule type" value="Genomic_DNA"/>
</dbReference>
<dbReference type="InterPro" id="IPR018197">
    <property type="entry name" value="Glycerate_kinase_RE-like"/>
</dbReference>
<dbReference type="Pfam" id="PF02595">
    <property type="entry name" value="Gly_kinase"/>
    <property type="match status" value="1"/>
</dbReference>
<dbReference type="SUPFAM" id="SSF110738">
    <property type="entry name" value="Glycerate kinase I"/>
    <property type="match status" value="1"/>
</dbReference>
<dbReference type="Gene3D" id="3.40.50.10350">
    <property type="entry name" value="Glycerate kinase, domain 1"/>
    <property type="match status" value="1"/>
</dbReference>
<dbReference type="Gene3D" id="3.90.1510.10">
    <property type="entry name" value="Glycerate kinase, domain 2"/>
    <property type="match status" value="1"/>
</dbReference>
<dbReference type="Proteomes" id="UP000199670">
    <property type="component" value="Unassembled WGS sequence"/>
</dbReference>
<dbReference type="InterPro" id="IPR018193">
    <property type="entry name" value="Glyc_kinase_flavodox-like_fold"/>
</dbReference>
<accession>A0A1C3ZS20</accession>
<dbReference type="AlphaFoldDB" id="A0A1C3ZS20"/>
<dbReference type="PANTHER" id="PTHR21599">
    <property type="entry name" value="GLYCERATE KINASE"/>
    <property type="match status" value="1"/>
</dbReference>
<organism evidence="5 6">
    <name type="scientific">Gilliamella bombicola</name>
    <dbReference type="NCBI Taxonomy" id="1798182"/>
    <lineage>
        <taxon>Bacteria</taxon>
        <taxon>Pseudomonadati</taxon>
        <taxon>Pseudomonadota</taxon>
        <taxon>Gammaproteobacteria</taxon>
        <taxon>Orbales</taxon>
        <taxon>Orbaceae</taxon>
        <taxon>Gilliamella</taxon>
    </lineage>
</organism>
<sequence length="381" mass="40054">MKQKTFVLAPDSFKESLTAKEVCKAMESGIKKVFSDAKFVHVPMADGGEGTTQSLVDATDGKLHTCEVMGPLGTKVMANFGILGDKTTAVIEMASASGIQLVPKENRNPLITTTYGTGELILACIKHGVKKIILGIGGSATNDGGAGMAQALGIKFYDNNNQLLGKGGGVLDKLAKIDVSEVSPLLNGVEFIIASDVTNPLCGEKGASRVFGPQKGATPEMVRQLDQNLQHYASVIKSQLGKDVSTIPGAGAAGGLGAGLMAFTNSKMEKGINIVIRYSDLKNKLKGADFCFTGEGGIDFQTKFGKTPFGVAQVAKAQQVPVIALAGTIGRNIEELYPEGIDTIFGIIPSASTIEELLNNGFQNIERTSENIARLIKITQT</sequence>
<dbReference type="PANTHER" id="PTHR21599:SF0">
    <property type="entry name" value="GLYCERATE KINASE"/>
    <property type="match status" value="1"/>
</dbReference>
<dbReference type="RefSeq" id="WP_091346742.1">
    <property type="nucleotide sequence ID" value="NZ_FMAQ01000002.1"/>
</dbReference>
<dbReference type="GO" id="GO:0031388">
    <property type="term" value="P:organic acid phosphorylation"/>
    <property type="evidence" value="ECO:0007669"/>
    <property type="project" value="UniProtKB-UniRule"/>
</dbReference>
<keyword evidence="6" id="KW-1185">Reference proteome</keyword>
<dbReference type="NCBIfam" id="TIGR00045">
    <property type="entry name" value="glycerate kinase"/>
    <property type="match status" value="1"/>
</dbReference>
<proteinExistence type="inferred from homology"/>
<evidence type="ECO:0000256" key="2">
    <source>
        <dbReference type="ARBA" id="ARBA00022679"/>
    </source>
</evidence>